<proteinExistence type="predicted"/>
<dbReference type="OrthoDB" id="6247315at2759"/>
<gene>
    <name evidence="1" type="ORF">P879_10226</name>
</gene>
<evidence type="ECO:0000313" key="1">
    <source>
        <dbReference type="EMBL" id="KAF8562834.1"/>
    </source>
</evidence>
<accession>A0A8T0D774</accession>
<organism evidence="1 2">
    <name type="scientific">Paragonimus westermani</name>
    <dbReference type="NCBI Taxonomy" id="34504"/>
    <lineage>
        <taxon>Eukaryota</taxon>
        <taxon>Metazoa</taxon>
        <taxon>Spiralia</taxon>
        <taxon>Lophotrochozoa</taxon>
        <taxon>Platyhelminthes</taxon>
        <taxon>Trematoda</taxon>
        <taxon>Digenea</taxon>
        <taxon>Plagiorchiida</taxon>
        <taxon>Troglotremata</taxon>
        <taxon>Troglotrematidae</taxon>
        <taxon>Paragonimus</taxon>
    </lineage>
</organism>
<sequence length="136" mass="14829">MDLTSLSRFDLEIGADLHWLRPAVEEKPSSLSSANQERTSIAFAFGNNSRKCPNKTFAQRPEKTDSLTPGSILAMATAVQTNMVGILRRFHLHPMDAALNELNTSSSLAHLRKFVSSPFVLSIALSLTESSSVPIS</sequence>
<dbReference type="EMBL" id="JTDF01016680">
    <property type="protein sequence ID" value="KAF8562834.1"/>
    <property type="molecule type" value="Genomic_DNA"/>
</dbReference>
<keyword evidence="2" id="KW-1185">Reference proteome</keyword>
<reference evidence="1 2" key="1">
    <citation type="submission" date="2019-07" db="EMBL/GenBank/DDBJ databases">
        <title>Annotation for the trematode Paragonimus westermani.</title>
        <authorList>
            <person name="Choi Y.-J."/>
        </authorList>
    </citation>
    <scope>NUCLEOTIDE SEQUENCE [LARGE SCALE GENOMIC DNA]</scope>
    <source>
        <strain evidence="1">180907_Pwestermani</strain>
    </source>
</reference>
<protein>
    <submittedName>
        <fullName evidence="1">Uncharacterized protein</fullName>
    </submittedName>
</protein>
<name>A0A8T0D774_9TREM</name>
<comment type="caution">
    <text evidence="1">The sequence shown here is derived from an EMBL/GenBank/DDBJ whole genome shotgun (WGS) entry which is preliminary data.</text>
</comment>
<dbReference type="AlphaFoldDB" id="A0A8T0D774"/>
<dbReference type="Proteomes" id="UP000699462">
    <property type="component" value="Unassembled WGS sequence"/>
</dbReference>
<evidence type="ECO:0000313" key="2">
    <source>
        <dbReference type="Proteomes" id="UP000699462"/>
    </source>
</evidence>